<reference evidence="2" key="1">
    <citation type="journal article" date="2016" name="Nature">
        <title>Genome evolution in the allotetraploid frog Xenopus laevis.</title>
        <authorList>
            <person name="Session A.M."/>
            <person name="Uno Y."/>
            <person name="Kwon T."/>
            <person name="Chapman J.A."/>
            <person name="Toyoda A."/>
            <person name="Takahashi S."/>
            <person name="Fukui A."/>
            <person name="Hikosaka A."/>
            <person name="Suzuki A."/>
            <person name="Kondo M."/>
            <person name="van Heeringen S.J."/>
            <person name="Quigley I."/>
            <person name="Heinz S."/>
            <person name="Ogino H."/>
            <person name="Ochi H."/>
            <person name="Hellsten U."/>
            <person name="Lyons J.B."/>
            <person name="Simakov O."/>
            <person name="Putnam N."/>
            <person name="Stites J."/>
            <person name="Kuroki Y."/>
            <person name="Tanaka T."/>
            <person name="Michiue T."/>
            <person name="Watanabe M."/>
            <person name="Bogdanovic O."/>
            <person name="Lister R."/>
            <person name="Georgiou G."/>
            <person name="Paranjpe S.S."/>
            <person name="van Kruijsbergen I."/>
            <person name="Shu S."/>
            <person name="Carlson J."/>
            <person name="Kinoshita T."/>
            <person name="Ohta Y."/>
            <person name="Mawaribuchi S."/>
            <person name="Jenkins J."/>
            <person name="Grimwood J."/>
            <person name="Schmutz J."/>
            <person name="Mitros T."/>
            <person name="Mozaffari S.V."/>
            <person name="Suzuki Y."/>
            <person name="Haramoto Y."/>
            <person name="Yamamoto T.S."/>
            <person name="Takagi C."/>
            <person name="Heald R."/>
            <person name="Miller K."/>
            <person name="Haudenschild C."/>
            <person name="Kitzman J."/>
            <person name="Nakayama T."/>
            <person name="Izutsu Y."/>
            <person name="Robert J."/>
            <person name="Fortriede J."/>
            <person name="Burns K."/>
            <person name="Lotay V."/>
            <person name="Karimi K."/>
            <person name="Yasuoka Y."/>
            <person name="Dichmann D.S."/>
            <person name="Flajnik M.F."/>
            <person name="Houston D.W."/>
            <person name="Shendure J."/>
            <person name="DuPasquier L."/>
            <person name="Vize P.D."/>
            <person name="Zorn A.M."/>
            <person name="Ito M."/>
            <person name="Marcotte E.M."/>
            <person name="Wallingford J.B."/>
            <person name="Ito Y."/>
            <person name="Asashima M."/>
            <person name="Ueno N."/>
            <person name="Matsuda Y."/>
            <person name="Veenstra G.J."/>
            <person name="Fujiyama A."/>
            <person name="Harland R.M."/>
            <person name="Taira M."/>
            <person name="Rokhsar D.S."/>
        </authorList>
    </citation>
    <scope>NUCLEOTIDE SEQUENCE [LARGE SCALE GENOMIC DNA]</scope>
    <source>
        <strain evidence="2">J</strain>
    </source>
</reference>
<gene>
    <name evidence="1" type="ORF">XELAEV_18046401mg</name>
</gene>
<evidence type="ECO:0000313" key="2">
    <source>
        <dbReference type="Proteomes" id="UP000694892"/>
    </source>
</evidence>
<dbReference type="AlphaFoldDB" id="A0A974BTA0"/>
<protein>
    <submittedName>
        <fullName evidence="1">Uncharacterized protein</fullName>
    </submittedName>
</protein>
<evidence type="ECO:0000313" key="1">
    <source>
        <dbReference type="EMBL" id="OCT60382.1"/>
    </source>
</evidence>
<accession>A0A974BTA0</accession>
<organism evidence="1 2">
    <name type="scientific">Xenopus laevis</name>
    <name type="common">African clawed frog</name>
    <dbReference type="NCBI Taxonomy" id="8355"/>
    <lineage>
        <taxon>Eukaryota</taxon>
        <taxon>Metazoa</taxon>
        <taxon>Chordata</taxon>
        <taxon>Craniata</taxon>
        <taxon>Vertebrata</taxon>
        <taxon>Euteleostomi</taxon>
        <taxon>Amphibia</taxon>
        <taxon>Batrachia</taxon>
        <taxon>Anura</taxon>
        <taxon>Pipoidea</taxon>
        <taxon>Pipidae</taxon>
        <taxon>Xenopodinae</taxon>
        <taxon>Xenopus</taxon>
        <taxon>Xenopus</taxon>
    </lineage>
</organism>
<dbReference type="EMBL" id="CM004483">
    <property type="protein sequence ID" value="OCT60382.1"/>
    <property type="molecule type" value="Genomic_DNA"/>
</dbReference>
<proteinExistence type="predicted"/>
<dbReference type="Proteomes" id="UP000694892">
    <property type="component" value="Chromosome 9_10S"/>
</dbReference>
<name>A0A974BTA0_XENLA</name>
<sequence length="108" mass="12090">MIYNFVLGDVLFVVKTCCRSLDAFSIYSLAIQHLYCVFSKKSFTARVEFLFLAVSEFLFLAGNGGLGDIADLLFPDLKESPGLFNSRLFTCQCLPGLCTLQPSWLIPY</sequence>